<feature type="compositionally biased region" description="Acidic residues" evidence="1">
    <location>
        <begin position="154"/>
        <end position="163"/>
    </location>
</feature>
<sequence>MISSISTCPKCKTLILDDTLICPQCHHVLQEGADHVADVYTSSDDRYDGSNEIACRDCKAMNRKGLVRCWQCGAFMQEDMEKVYQEMLLRPAAIIEDDDLEIQEITAKTQQSDATAIPSLDEDEDDDDFELDVSFDMVEAEENWFPDSNHDAPAFDDDEEEAESAPVAKLEPEVEEEEDLLKLAEKEEKELSRQKSRKKKAAPKNTFLIQGPCGDCKIRVQRYHQGEIGQCPKCTLPFLVPIIDKPKSKKAEKETKKEPLPEKLKIEGVHWHEIAIAKFKPKANALKGKGETPDLIRWNDELIFVWPKQKGVKGNAAKQAETVRQNVAEHLQSGKPMQALPTDRFEVLPKGQLSQLFLVQPPYDNNFTNGEQVFGPGVLAIELPPAPVIAAETQHPSLTQTKPGKKPKKPKKPAPPKEPPTRCVVLTLSQYRKVQMWLAEILDQSDFLKMDGIPLQTQTATHTCALAEHEFESLELPEYYQADPALHVVEVGWLCQCGEVAMCEEHRAEQKFGGKKPAGLTKAKCPKCEQKFGKNPLFHLKSVVAPEPEKTEEEKLKEKQAAEGESDEGGTKEEAKSKFSLGGLLKKKPKGEQPEKTSDKKALKKEKTKTPEVSTANSDTTEAKSKTEEKPKKSMFGGLFKGKAKKNKDEKADAIPPEAKAADNSDETPADDTKST</sequence>
<name>A0A5C5XIK8_9PLAN</name>
<evidence type="ECO:0000313" key="2">
    <source>
        <dbReference type="EMBL" id="TWT62191.1"/>
    </source>
</evidence>
<evidence type="ECO:0000256" key="1">
    <source>
        <dbReference type="SAM" id="MobiDB-lite"/>
    </source>
</evidence>
<accession>A0A5C5XIK8</accession>
<keyword evidence="3" id="KW-1185">Reference proteome</keyword>
<protein>
    <submittedName>
        <fullName evidence="2">Uncharacterized protein</fullName>
    </submittedName>
</protein>
<comment type="caution">
    <text evidence="2">The sequence shown here is derived from an EMBL/GenBank/DDBJ whole genome shotgun (WGS) entry which is preliminary data.</text>
</comment>
<organism evidence="2 3">
    <name type="scientific">Rubinisphaera italica</name>
    <dbReference type="NCBI Taxonomy" id="2527969"/>
    <lineage>
        <taxon>Bacteria</taxon>
        <taxon>Pseudomonadati</taxon>
        <taxon>Planctomycetota</taxon>
        <taxon>Planctomycetia</taxon>
        <taxon>Planctomycetales</taxon>
        <taxon>Planctomycetaceae</taxon>
        <taxon>Rubinisphaera</taxon>
    </lineage>
</organism>
<feature type="region of interest" description="Disordered" evidence="1">
    <location>
        <begin position="539"/>
        <end position="676"/>
    </location>
</feature>
<dbReference type="Proteomes" id="UP000316095">
    <property type="component" value="Unassembled WGS sequence"/>
</dbReference>
<feature type="region of interest" description="Disordered" evidence="1">
    <location>
        <begin position="107"/>
        <end position="127"/>
    </location>
</feature>
<feature type="compositionally biased region" description="Basic and acidic residues" evidence="1">
    <location>
        <begin position="590"/>
        <end position="601"/>
    </location>
</feature>
<feature type="compositionally biased region" description="Basic and acidic residues" evidence="1">
    <location>
        <begin position="621"/>
        <end position="632"/>
    </location>
</feature>
<proteinExistence type="predicted"/>
<dbReference type="AlphaFoldDB" id="A0A5C5XIK8"/>
<feature type="compositionally biased region" description="Basic and acidic residues" evidence="1">
    <location>
        <begin position="547"/>
        <end position="562"/>
    </location>
</feature>
<reference evidence="2 3" key="1">
    <citation type="submission" date="2019-02" db="EMBL/GenBank/DDBJ databases">
        <title>Deep-cultivation of Planctomycetes and their phenomic and genomic characterization uncovers novel biology.</title>
        <authorList>
            <person name="Wiegand S."/>
            <person name="Jogler M."/>
            <person name="Boedeker C."/>
            <person name="Pinto D."/>
            <person name="Vollmers J."/>
            <person name="Rivas-Marin E."/>
            <person name="Kohn T."/>
            <person name="Peeters S.H."/>
            <person name="Heuer A."/>
            <person name="Rast P."/>
            <person name="Oberbeckmann S."/>
            <person name="Bunk B."/>
            <person name="Jeske O."/>
            <person name="Meyerdierks A."/>
            <person name="Storesund J.E."/>
            <person name="Kallscheuer N."/>
            <person name="Luecker S."/>
            <person name="Lage O.M."/>
            <person name="Pohl T."/>
            <person name="Merkel B.J."/>
            <person name="Hornburger P."/>
            <person name="Mueller R.-W."/>
            <person name="Bruemmer F."/>
            <person name="Labrenz M."/>
            <person name="Spormann A.M."/>
            <person name="Op Den Camp H."/>
            <person name="Overmann J."/>
            <person name="Amann R."/>
            <person name="Jetten M.S.M."/>
            <person name="Mascher T."/>
            <person name="Medema M.H."/>
            <person name="Devos D.P."/>
            <person name="Kaster A.-K."/>
            <person name="Ovreas L."/>
            <person name="Rohde M."/>
            <person name="Galperin M.Y."/>
            <person name="Jogler C."/>
        </authorList>
    </citation>
    <scope>NUCLEOTIDE SEQUENCE [LARGE SCALE GENOMIC DNA]</scope>
    <source>
        <strain evidence="2 3">Pan54</strain>
    </source>
</reference>
<feature type="region of interest" description="Disordered" evidence="1">
    <location>
        <begin position="394"/>
        <end position="421"/>
    </location>
</feature>
<dbReference type="RefSeq" id="WP_146504077.1">
    <property type="nucleotide sequence ID" value="NZ_SJPG01000001.1"/>
</dbReference>
<dbReference type="EMBL" id="SJPG01000001">
    <property type="protein sequence ID" value="TWT62191.1"/>
    <property type="molecule type" value="Genomic_DNA"/>
</dbReference>
<gene>
    <name evidence="2" type="ORF">Pan54_29320</name>
</gene>
<dbReference type="OrthoDB" id="270814at2"/>
<feature type="region of interest" description="Disordered" evidence="1">
    <location>
        <begin position="142"/>
        <end position="179"/>
    </location>
</feature>
<feature type="compositionally biased region" description="Basic residues" evidence="1">
    <location>
        <begin position="403"/>
        <end position="414"/>
    </location>
</feature>
<evidence type="ECO:0000313" key="3">
    <source>
        <dbReference type="Proteomes" id="UP000316095"/>
    </source>
</evidence>